<name>A0A9E7R5D4_9EURY</name>
<feature type="region of interest" description="Disordered" evidence="5">
    <location>
        <begin position="321"/>
        <end position="346"/>
    </location>
</feature>
<gene>
    <name evidence="7" type="ORF">N0B31_01890</name>
</gene>
<dbReference type="GO" id="GO:0043139">
    <property type="term" value="F:5'-3' DNA helicase activity"/>
    <property type="evidence" value="ECO:0007669"/>
    <property type="project" value="UniProtKB-EC"/>
</dbReference>
<comment type="catalytic activity">
    <reaction evidence="2">
        <text>Couples ATP hydrolysis with the unwinding of duplex DNA by translocating in the 3'-5' direction.</text>
        <dbReference type="EC" id="5.6.2.4"/>
    </reaction>
</comment>
<dbReference type="PANTHER" id="PTHR42957">
    <property type="entry name" value="HELICASE MJ1565-RELATED"/>
    <property type="match status" value="1"/>
</dbReference>
<dbReference type="InterPro" id="IPR008571">
    <property type="entry name" value="HerA-like"/>
</dbReference>
<feature type="compositionally biased region" description="Acidic residues" evidence="5">
    <location>
        <begin position="372"/>
        <end position="385"/>
    </location>
</feature>
<comment type="catalytic activity">
    <reaction evidence="4">
        <text>ATP + H2O = ADP + phosphate + H(+)</text>
        <dbReference type="Rhea" id="RHEA:13065"/>
        <dbReference type="ChEBI" id="CHEBI:15377"/>
        <dbReference type="ChEBI" id="CHEBI:15378"/>
        <dbReference type="ChEBI" id="CHEBI:30616"/>
        <dbReference type="ChEBI" id="CHEBI:43474"/>
        <dbReference type="ChEBI" id="CHEBI:456216"/>
        <dbReference type="EC" id="5.6.2.4"/>
    </reaction>
</comment>
<dbReference type="GO" id="GO:0043138">
    <property type="term" value="F:3'-5' DNA helicase activity"/>
    <property type="evidence" value="ECO:0007669"/>
    <property type="project" value="UniProtKB-EC"/>
</dbReference>
<dbReference type="AlphaFoldDB" id="A0A9E7R5D4"/>
<protein>
    <submittedName>
        <fullName evidence="7">DUF853 family protein</fullName>
    </submittedName>
</protein>
<evidence type="ECO:0000256" key="3">
    <source>
        <dbReference type="ARBA" id="ARBA00048954"/>
    </source>
</evidence>
<organism evidence="7 8">
    <name type="scientific">Salinirubellus salinus</name>
    <dbReference type="NCBI Taxonomy" id="1364945"/>
    <lineage>
        <taxon>Archaea</taxon>
        <taxon>Methanobacteriati</taxon>
        <taxon>Methanobacteriota</taxon>
        <taxon>Stenosarchaea group</taxon>
        <taxon>Halobacteria</taxon>
        <taxon>Halobacteriales</taxon>
        <taxon>Natronomonadaceae</taxon>
        <taxon>Salinirubellus</taxon>
    </lineage>
</organism>
<dbReference type="Pfam" id="PF01935">
    <property type="entry name" value="DUF87"/>
    <property type="match status" value="1"/>
</dbReference>
<dbReference type="GeneID" id="74941134"/>
<comment type="catalytic activity">
    <reaction evidence="3">
        <text>ATP + H2O = ADP + phosphate + H(+)</text>
        <dbReference type="Rhea" id="RHEA:13065"/>
        <dbReference type="ChEBI" id="CHEBI:15377"/>
        <dbReference type="ChEBI" id="CHEBI:15378"/>
        <dbReference type="ChEBI" id="CHEBI:30616"/>
        <dbReference type="ChEBI" id="CHEBI:43474"/>
        <dbReference type="ChEBI" id="CHEBI:456216"/>
        <dbReference type="EC" id="5.6.2.3"/>
    </reaction>
</comment>
<evidence type="ECO:0000256" key="4">
    <source>
        <dbReference type="ARBA" id="ARBA00048988"/>
    </source>
</evidence>
<comment type="similarity">
    <text evidence="1">Belongs to the HerA family.</text>
</comment>
<dbReference type="Proteomes" id="UP001057580">
    <property type="component" value="Chromosome"/>
</dbReference>
<dbReference type="RefSeq" id="WP_260594095.1">
    <property type="nucleotide sequence ID" value="NZ_CP104003.1"/>
</dbReference>
<dbReference type="Gene3D" id="3.40.50.300">
    <property type="entry name" value="P-loop containing nucleotide triphosphate hydrolases"/>
    <property type="match status" value="1"/>
</dbReference>
<dbReference type="InterPro" id="IPR027417">
    <property type="entry name" value="P-loop_NTPase"/>
</dbReference>
<dbReference type="InterPro" id="IPR002789">
    <property type="entry name" value="HerA_central"/>
</dbReference>
<evidence type="ECO:0000256" key="2">
    <source>
        <dbReference type="ARBA" id="ARBA00034617"/>
    </source>
</evidence>
<evidence type="ECO:0000256" key="5">
    <source>
        <dbReference type="SAM" id="MobiDB-lite"/>
    </source>
</evidence>
<feature type="domain" description="Helicase HerA central" evidence="6">
    <location>
        <begin position="30"/>
        <end position="71"/>
    </location>
</feature>
<feature type="compositionally biased region" description="Basic and acidic residues" evidence="5">
    <location>
        <begin position="321"/>
        <end position="340"/>
    </location>
</feature>
<dbReference type="KEGG" id="ssai:N0B31_01890"/>
<dbReference type="PANTHER" id="PTHR42957:SF1">
    <property type="entry name" value="HELICASE MJ1565-RELATED"/>
    <property type="match status" value="1"/>
</dbReference>
<evidence type="ECO:0000313" key="8">
    <source>
        <dbReference type="Proteomes" id="UP001057580"/>
    </source>
</evidence>
<keyword evidence="8" id="KW-1185">Reference proteome</keyword>
<dbReference type="EMBL" id="CP104003">
    <property type="protein sequence ID" value="UWM55043.1"/>
    <property type="molecule type" value="Genomic_DNA"/>
</dbReference>
<accession>A0A9E7R5D4</accession>
<feature type="region of interest" description="Disordered" evidence="5">
    <location>
        <begin position="360"/>
        <end position="385"/>
    </location>
</feature>
<reference evidence="7" key="1">
    <citation type="submission" date="2022-09" db="EMBL/GenBank/DDBJ databases">
        <title>Diverse halophilic archaea isolated from saline environments.</title>
        <authorList>
            <person name="Cui H.-L."/>
        </authorList>
    </citation>
    <scope>NUCLEOTIDE SEQUENCE</scope>
    <source>
        <strain evidence="7">ZS-35-S2</strain>
    </source>
</reference>
<dbReference type="SUPFAM" id="SSF52540">
    <property type="entry name" value="P-loop containing nucleoside triphosphate hydrolases"/>
    <property type="match status" value="1"/>
</dbReference>
<proteinExistence type="inferred from homology"/>
<evidence type="ECO:0000259" key="6">
    <source>
        <dbReference type="Pfam" id="PF01935"/>
    </source>
</evidence>
<sequence>MSDVPETLSVTEDDSFAFPVTDVLTGRGFVTGKSGSGKSNTASVLAEELLAAGLPLLVVDVDGEYYGLKAQYELLHVGADERCDIRVGPEHADRLAALALEEHVPVVLDVSGFVEESAGREVVASVVRSLFARAQTARTPFLLLVEEIHEFVPEGRGLDPAGQILVRVAKRGRKRGLGLVGLSQRPAAVDKEFITQCDWLCFHRLTWQNDTKVVGSVLGSEYAKEVETLADGEALVRADWADAVQRVQFRRKRTFDAGATPDLGEVSRPEFRSVDEALVAELRGVDGETSDAADTDSAEVERLREQVAERDARIEELERRLRELDGDATPRDRGPARQEDDPVWEAGQLVSHAVGSAWRGLTRPFRRRGEEQAADPPEDPDASAE</sequence>
<evidence type="ECO:0000256" key="1">
    <source>
        <dbReference type="ARBA" id="ARBA00007816"/>
    </source>
</evidence>
<evidence type="ECO:0000313" key="7">
    <source>
        <dbReference type="EMBL" id="UWM55043.1"/>
    </source>
</evidence>